<dbReference type="GO" id="GO:0008408">
    <property type="term" value="F:3'-5' exonuclease activity"/>
    <property type="evidence" value="ECO:0007669"/>
    <property type="project" value="InterPro"/>
</dbReference>
<evidence type="ECO:0000259" key="3">
    <source>
        <dbReference type="SMART" id="SM00474"/>
    </source>
</evidence>
<keyword evidence="6" id="KW-1185">Reference proteome</keyword>
<dbReference type="InterPro" id="IPR012337">
    <property type="entry name" value="RNaseH-like_sf"/>
</dbReference>
<dbReference type="InterPro" id="IPR043502">
    <property type="entry name" value="DNA/RNA_pol_sf"/>
</dbReference>
<evidence type="ECO:0000313" key="6">
    <source>
        <dbReference type="Proteomes" id="UP000241261"/>
    </source>
</evidence>
<dbReference type="PRINTS" id="PR00868">
    <property type="entry name" value="DNAPOLI"/>
</dbReference>
<dbReference type="InterPro" id="IPR002298">
    <property type="entry name" value="DNA_polymerase_A"/>
</dbReference>
<dbReference type="EMBL" id="MG670586">
    <property type="protein sequence ID" value="AUG84837.1"/>
    <property type="molecule type" value="Genomic_DNA"/>
</dbReference>
<dbReference type="Gene3D" id="1.10.150.20">
    <property type="entry name" value="5' to 3' exonuclease, C-terminal subdomain"/>
    <property type="match status" value="1"/>
</dbReference>
<dbReference type="SUPFAM" id="SSF56672">
    <property type="entry name" value="DNA/RNA polymerases"/>
    <property type="match status" value="1"/>
</dbReference>
<feature type="domain" description="3'-5' exonuclease" evidence="3">
    <location>
        <begin position="12"/>
        <end position="204"/>
    </location>
</feature>
<dbReference type="Pfam" id="PF01612">
    <property type="entry name" value="DNA_pol_A_exo1"/>
    <property type="match status" value="1"/>
</dbReference>
<dbReference type="SMART" id="SM00482">
    <property type="entry name" value="POLAc"/>
    <property type="match status" value="1"/>
</dbReference>
<dbReference type="Gene3D" id="1.20.1060.10">
    <property type="entry name" value="Taq DNA Polymerase, Chain T, domain 4"/>
    <property type="match status" value="1"/>
</dbReference>
<proteinExistence type="predicted"/>
<sequence>MRTLTHVVAGDVCTIRIPETAEDGREFLDWLNQRTEAPLALDTETTGLQVFGRAFNVRLVQVGDTREAWVLQWAVYQAIIVECIRRHKKWLLHNAAFDLQVLNRVAGVTIEEMTSRVMDTIILSKLIEPHRRGGHKLKPLSEQYVDEHALDTADGLTAHFNRLGFTKETGWALIDISDELYNRYAGLDVIYTARLYEALAPLVREKLLVELAQFEHTIQGYLNLMRRKGIRIDAAYAARQREEFLREGEEHLRVVREEYGLENLNSTKQVEAALLASGAVLVERNKTGFKVGKEVLLPLAGMDEYWGDIEGFENPNLLARHIAQGKRSFRFADAYLGKFLELMDEADRIHPNVTGLEARTSRMAVSDPPLQQLPAGDWKVRRAIVADPGMDIISADYAQIEMRLVAELAGIRRMKEAIQNGLDLHGYTAELAYGPGWTKQNRTHMKGAGFGIVYGGGAKGLAPKLGISLAQSTAVVRAYNRVYPEIKRYSNKLQRDAKRNGMELRSPTGRILALDRDRTYAAINYMIQSTAADVLKNAMEALFTGGLGEYLLMPVHDELIAQAPTEDAEDVARAIRETMETQVGSMKLDSDGVVYGFSWGHGPDYHPPGKSALDTPLFTERPF</sequence>
<accession>A0A2H5BFT6</accession>
<dbReference type="PANTHER" id="PTHR10133:SF27">
    <property type="entry name" value="DNA POLYMERASE NU"/>
    <property type="match status" value="1"/>
</dbReference>
<dbReference type="Pfam" id="PF00476">
    <property type="entry name" value="DNA_pol_A"/>
    <property type="match status" value="1"/>
</dbReference>
<dbReference type="GO" id="GO:0006302">
    <property type="term" value="P:double-strand break repair"/>
    <property type="evidence" value="ECO:0007669"/>
    <property type="project" value="TreeGrafter"/>
</dbReference>
<dbReference type="GO" id="GO:0039693">
    <property type="term" value="P:viral DNA genome replication"/>
    <property type="evidence" value="ECO:0007669"/>
    <property type="project" value="UniProtKB-KW"/>
</dbReference>
<dbReference type="SMART" id="SM00474">
    <property type="entry name" value="35EXOc"/>
    <property type="match status" value="1"/>
</dbReference>
<evidence type="ECO:0000256" key="1">
    <source>
        <dbReference type="ARBA" id="ARBA00022705"/>
    </source>
</evidence>
<dbReference type="GeneID" id="40098838"/>
<name>A0A2H5BFT6_9CAUD</name>
<dbReference type="GO" id="GO:0003677">
    <property type="term" value="F:DNA binding"/>
    <property type="evidence" value="ECO:0007669"/>
    <property type="project" value="InterPro"/>
</dbReference>
<dbReference type="InterPro" id="IPR036397">
    <property type="entry name" value="RNaseH_sf"/>
</dbReference>
<dbReference type="Gene3D" id="3.30.420.10">
    <property type="entry name" value="Ribonuclease H-like superfamily/Ribonuclease H"/>
    <property type="match status" value="1"/>
</dbReference>
<dbReference type="InterPro" id="IPR001098">
    <property type="entry name" value="DNA-dir_DNA_pol_A_palm_dom"/>
</dbReference>
<dbReference type="GO" id="GO:0003887">
    <property type="term" value="F:DNA-directed DNA polymerase activity"/>
    <property type="evidence" value="ECO:0007669"/>
    <property type="project" value="InterPro"/>
</dbReference>
<dbReference type="RefSeq" id="YP_009622101.1">
    <property type="nucleotide sequence ID" value="NC_042099.1"/>
</dbReference>
<gene>
    <name evidence="5" type="primary">40</name>
    <name evidence="5" type="ORF">PBI_DISMAS_40</name>
</gene>
<dbReference type="InterPro" id="IPR002562">
    <property type="entry name" value="3'-5'_exonuclease_dom"/>
</dbReference>
<dbReference type="Gene3D" id="3.30.70.370">
    <property type="match status" value="1"/>
</dbReference>
<dbReference type="PANTHER" id="PTHR10133">
    <property type="entry name" value="DNA POLYMERASE I"/>
    <property type="match status" value="1"/>
</dbReference>
<dbReference type="OrthoDB" id="14842at10239"/>
<feature type="domain" description="DNA-directed DNA polymerase family A palm" evidence="4">
    <location>
        <begin position="377"/>
        <end position="567"/>
    </location>
</feature>
<organism evidence="5 6">
    <name type="scientific">Microbacterium phage Dismas</name>
    <dbReference type="NCBI Taxonomy" id="2065199"/>
    <lineage>
        <taxon>Viruses</taxon>
        <taxon>Duplodnaviria</taxon>
        <taxon>Heunggongvirae</taxon>
        <taxon>Uroviricota</taxon>
        <taxon>Caudoviricetes</taxon>
        <taxon>Dismasvirus</taxon>
        <taxon>Dismasvirus dismas</taxon>
    </lineage>
</organism>
<dbReference type="Proteomes" id="UP000241261">
    <property type="component" value="Segment"/>
</dbReference>
<dbReference type="SUPFAM" id="SSF53098">
    <property type="entry name" value="Ribonuclease H-like"/>
    <property type="match status" value="1"/>
</dbReference>
<dbReference type="GO" id="GO:0006261">
    <property type="term" value="P:DNA-templated DNA replication"/>
    <property type="evidence" value="ECO:0007669"/>
    <property type="project" value="InterPro"/>
</dbReference>
<evidence type="ECO:0000259" key="4">
    <source>
        <dbReference type="SMART" id="SM00482"/>
    </source>
</evidence>
<evidence type="ECO:0000313" key="5">
    <source>
        <dbReference type="EMBL" id="AUG84837.1"/>
    </source>
</evidence>
<evidence type="ECO:0000256" key="2">
    <source>
        <dbReference type="ARBA" id="ARBA00023109"/>
    </source>
</evidence>
<reference evidence="5 6" key="1">
    <citation type="submission" date="2017-12" db="EMBL/GenBank/DDBJ databases">
        <authorList>
            <person name="Tomczak R."/>
            <person name="Garlena R.A."/>
            <person name="Russell D.A."/>
            <person name="Pope W.H."/>
            <person name="Jacobs-Sera D."/>
            <person name="Hatfull G.F."/>
        </authorList>
    </citation>
    <scope>NUCLEOTIDE SEQUENCE [LARGE SCALE GENOMIC DNA]</scope>
</reference>
<protein>
    <submittedName>
        <fullName evidence="5">DNA polymerase I</fullName>
    </submittedName>
</protein>
<dbReference type="KEGG" id="vg:40098838"/>
<keyword evidence="2" id="KW-1194">Viral DNA replication</keyword>
<keyword evidence="1" id="KW-0235">DNA replication</keyword>